<evidence type="ECO:0000259" key="1">
    <source>
        <dbReference type="Pfam" id="PF17954"/>
    </source>
</evidence>
<keyword evidence="3" id="KW-1185">Reference proteome</keyword>
<dbReference type="Pfam" id="PF17954">
    <property type="entry name" value="Pirin_C_2"/>
    <property type="match status" value="1"/>
</dbReference>
<evidence type="ECO:0000313" key="2">
    <source>
        <dbReference type="EMBL" id="MBW3470463.1"/>
    </source>
</evidence>
<dbReference type="Proteomes" id="UP000727490">
    <property type="component" value="Unassembled WGS sequence"/>
</dbReference>
<dbReference type="EMBL" id="RPHB01000017">
    <property type="protein sequence ID" value="MBW3470463.1"/>
    <property type="molecule type" value="Genomic_DNA"/>
</dbReference>
<dbReference type="AlphaFoldDB" id="A0A951J765"/>
<dbReference type="RefSeq" id="WP_219294285.1">
    <property type="nucleotide sequence ID" value="NZ_RPHB01000017.1"/>
</dbReference>
<protein>
    <recommendedName>
        <fullName evidence="1">Quercetin 2,3-dioxygenase C-terminal cupin domain-containing protein</fullName>
    </recommendedName>
</protein>
<proteinExistence type="predicted"/>
<name>A0A951J765_9BACT</name>
<comment type="caution">
    <text evidence="2">The sequence shown here is derived from an EMBL/GenBank/DDBJ whole genome shotgun (WGS) entry which is preliminary data.</text>
</comment>
<organism evidence="2 3">
    <name type="scientific">Arthrospiribacter ruber</name>
    <dbReference type="NCBI Taxonomy" id="2487934"/>
    <lineage>
        <taxon>Bacteria</taxon>
        <taxon>Pseudomonadati</taxon>
        <taxon>Bacteroidota</taxon>
        <taxon>Cytophagia</taxon>
        <taxon>Cytophagales</taxon>
        <taxon>Cyclobacteriaceae</taxon>
        <taxon>Arthrospiribacter</taxon>
    </lineage>
</organism>
<feature type="domain" description="Quercetin 2,3-dioxygenase C-terminal cupin" evidence="1">
    <location>
        <begin position="173"/>
        <end position="221"/>
    </location>
</feature>
<reference evidence="2 3" key="1">
    <citation type="journal article" date="2020" name="Syst. Appl. Microbiol.">
        <title>Arthrospiribacter ruber gen. nov., sp. nov., a novel bacterium isolated from Arthrospira cultures.</title>
        <authorList>
            <person name="Waleron M."/>
            <person name="Misztak A."/>
            <person name="Waleron M.M."/>
            <person name="Furmaniak M."/>
            <person name="Mrozik A."/>
            <person name="Waleron K."/>
        </authorList>
    </citation>
    <scope>NUCLEOTIDE SEQUENCE [LARGE SCALE GENOMIC DNA]</scope>
    <source>
        <strain evidence="2 3">DPMB0001</strain>
    </source>
</reference>
<sequence>MIIKQNTRIILSENRKNSYQNGKVLSKDSITYKRSPTEPTRHFGPLRLFREVTVAEQQSEKFIFDEAIQILILPIIGTVQVACGDDTYLVAVDESLIIHIPADTAISLVNNYKSSAIHYLVAGFVYDHPITGFSKFNLQPDKSISLFEYKNENGFLNIHIGKWRGRSSGTITPSSKHVFAFVIQGAIEMEDCLLQKADGLAMYGKEIINFEALSSEAIMIFLELNS</sequence>
<evidence type="ECO:0000313" key="3">
    <source>
        <dbReference type="Proteomes" id="UP000727490"/>
    </source>
</evidence>
<dbReference type="InterPro" id="IPR041602">
    <property type="entry name" value="Quercetinase_C"/>
</dbReference>
<gene>
    <name evidence="2" type="ORF">EGN73_22035</name>
</gene>
<accession>A0A951J765</accession>